<dbReference type="SUPFAM" id="SSF55021">
    <property type="entry name" value="ACT-like"/>
    <property type="match status" value="1"/>
</dbReference>
<dbReference type="PROSITE" id="PS00065">
    <property type="entry name" value="D_2_HYDROXYACID_DH_1"/>
    <property type="match status" value="1"/>
</dbReference>
<dbReference type="GO" id="GO:0004617">
    <property type="term" value="F:phosphoglycerate dehydrogenase activity"/>
    <property type="evidence" value="ECO:0007669"/>
    <property type="project" value="UniProtKB-EC"/>
</dbReference>
<organism evidence="13 14">
    <name type="scientific">Gillisia lutea</name>
    <dbReference type="NCBI Taxonomy" id="2909668"/>
    <lineage>
        <taxon>Bacteria</taxon>
        <taxon>Pseudomonadati</taxon>
        <taxon>Bacteroidota</taxon>
        <taxon>Flavobacteriia</taxon>
        <taxon>Flavobacteriales</taxon>
        <taxon>Flavobacteriaceae</taxon>
        <taxon>Gillisia</taxon>
    </lineage>
</organism>
<dbReference type="Pfam" id="PF00389">
    <property type="entry name" value="2-Hacid_dh"/>
    <property type="match status" value="1"/>
</dbReference>
<reference evidence="13" key="1">
    <citation type="submission" date="2022-01" db="EMBL/GenBank/DDBJ databases">
        <title>Gillisia lutea sp. nov., isolated from marine plastic residues from the Malvarosa beach (Valencia, Spain).</title>
        <authorList>
            <person name="Vidal-Verdu A."/>
            <person name="Molina-Menor E."/>
            <person name="Satari L."/>
            <person name="Pascual J."/>
            <person name="Pereto J."/>
            <person name="Porcar M."/>
        </authorList>
    </citation>
    <scope>NUCLEOTIDE SEQUENCE</scope>
    <source>
        <strain evidence="13">M10.2A</strain>
    </source>
</reference>
<dbReference type="CDD" id="cd04901">
    <property type="entry name" value="ACT_3PGDH"/>
    <property type="match status" value="1"/>
</dbReference>
<gene>
    <name evidence="13" type="primary">serA</name>
    <name evidence="13" type="ORF">L1I30_05485</name>
</gene>
<dbReference type="InterPro" id="IPR029753">
    <property type="entry name" value="D-isomer_DH_CS"/>
</dbReference>
<dbReference type="RefSeq" id="WP_236133260.1">
    <property type="nucleotide sequence ID" value="NZ_JAKGTH010000007.1"/>
</dbReference>
<sequence>MDINRHYVIDFDSTFTKVEALDVLGEISLAEDSNRDEKLKELKSLTDRGMEGGLSFRDSLRLRLDLLNAKKRHLEPLIDSLKNKISTSFVRNEVFLQENKDNIYIISNGFREFIVPIVQELGIKAENVFANNFEFDEQDNIIGFDKNNVLSSNNGKVEQLKSLDLKGDVYVIGDGYTDYEIKASGLANKFYAFTENVERDSVTEKADHVTPSLDEFLYMHKMNKAISYPKNRIKVLLLENIHPDALNILKNEGYNVTTHSGAMDEEELAEKIKDVSVLGIRSKTQLTKKVLDNAQRLIAVGAFCIGTNQIDLEECLKKGVAVFNAPYSNTRSVVELAIGEIILLMRNLPDKISKMHEGNWDKSATGSYEIRGKKLGIVGYGNIGSQLSILAEAIGFDVYYYDLVEKLALGNATKCGSLQELLGKVDIVSLHVDGRRENKNLIGEREFNQMKDGVVFLNLSRGHVVDIEALQKNIQCGKVRGAGIDVFPEEPKTNKETFQSSLRNLPNLILTPHIGGSTEEAQVNIGNFVPGKIIEYINTGSTTNSVNFPNLQLPILENAHRLIHIHLNKPGIIAHINRILAAHDINIVGQHLKTNETIGYVITDIDKAYNSEMIKELKGIENTIKFRVLY</sequence>
<dbReference type="PROSITE" id="PS00671">
    <property type="entry name" value="D_2_HYDROXYACID_DH_3"/>
    <property type="match status" value="1"/>
</dbReference>
<dbReference type="Pfam" id="PF02826">
    <property type="entry name" value="2-Hacid_dh_C"/>
    <property type="match status" value="1"/>
</dbReference>
<evidence type="ECO:0000256" key="5">
    <source>
        <dbReference type="ARBA" id="ARBA00013143"/>
    </source>
</evidence>
<dbReference type="EC" id="1.1.1.399" evidence="4"/>
<dbReference type="InterPro" id="IPR006139">
    <property type="entry name" value="D-isomer_2_OHA_DH_cat_dom"/>
</dbReference>
<dbReference type="PANTHER" id="PTHR43761:SF1">
    <property type="entry name" value="D-ISOMER SPECIFIC 2-HYDROXYACID DEHYDROGENASE CATALYTIC DOMAIN-CONTAINING PROTEIN-RELATED"/>
    <property type="match status" value="1"/>
</dbReference>
<dbReference type="InterPro" id="IPR023214">
    <property type="entry name" value="HAD_sf"/>
</dbReference>
<dbReference type="NCBIfam" id="NF008759">
    <property type="entry name" value="PRK11790.1"/>
    <property type="match status" value="1"/>
</dbReference>
<dbReference type="InterPro" id="IPR002912">
    <property type="entry name" value="ACT_dom"/>
</dbReference>
<evidence type="ECO:0000256" key="9">
    <source>
        <dbReference type="ARBA" id="ARBA00030455"/>
    </source>
</evidence>
<dbReference type="Proteomes" id="UP001179363">
    <property type="component" value="Unassembled WGS sequence"/>
</dbReference>
<dbReference type="EMBL" id="JAKGTH010000007">
    <property type="protein sequence ID" value="MCF4101109.1"/>
    <property type="molecule type" value="Genomic_DNA"/>
</dbReference>
<dbReference type="InterPro" id="IPR006140">
    <property type="entry name" value="D-isomer_DH_NAD-bd"/>
</dbReference>
<keyword evidence="14" id="KW-1185">Reference proteome</keyword>
<dbReference type="Gene3D" id="3.40.50.1000">
    <property type="entry name" value="HAD superfamily/HAD-like"/>
    <property type="match status" value="1"/>
</dbReference>
<dbReference type="Pfam" id="PF22629">
    <property type="entry name" value="ACT_AHAS_ss"/>
    <property type="match status" value="1"/>
</dbReference>
<evidence type="ECO:0000256" key="3">
    <source>
        <dbReference type="ARBA" id="ARBA00005854"/>
    </source>
</evidence>
<evidence type="ECO:0000313" key="14">
    <source>
        <dbReference type="Proteomes" id="UP001179363"/>
    </source>
</evidence>
<comment type="caution">
    <text evidence="13">The sequence shown here is derived from an EMBL/GenBank/DDBJ whole genome shotgun (WGS) entry which is preliminary data.</text>
</comment>
<protein>
    <recommendedName>
        <fullName evidence="6">D-3-phosphoglycerate dehydrogenase</fullName>
        <ecNumber evidence="4">1.1.1.399</ecNumber>
        <ecNumber evidence="5">1.1.1.95</ecNumber>
    </recommendedName>
    <alternativeName>
        <fullName evidence="9">2-oxoglutarate reductase</fullName>
    </alternativeName>
</protein>
<keyword evidence="8" id="KW-0520">NAD</keyword>
<accession>A0ABS9EG49</accession>
<dbReference type="PROSITE" id="PS51671">
    <property type="entry name" value="ACT"/>
    <property type="match status" value="1"/>
</dbReference>
<feature type="domain" description="ACT" evidence="12">
    <location>
        <begin position="561"/>
        <end position="630"/>
    </location>
</feature>
<comment type="pathway">
    <text evidence="2">Amino-acid biosynthesis; L-serine biosynthesis; L-serine from 3-phospho-D-glycerate: step 1/3.</text>
</comment>
<comment type="similarity">
    <text evidence="3">Belongs to the D-isomer specific 2-hydroxyacid dehydrogenase family.</text>
</comment>
<dbReference type="InterPro" id="IPR029752">
    <property type="entry name" value="D-isomer_DH_CS1"/>
</dbReference>
<evidence type="ECO:0000256" key="4">
    <source>
        <dbReference type="ARBA" id="ARBA00013001"/>
    </source>
</evidence>
<evidence type="ECO:0000256" key="8">
    <source>
        <dbReference type="ARBA" id="ARBA00023027"/>
    </source>
</evidence>
<comment type="catalytic activity">
    <reaction evidence="11">
        <text>(2R)-3-phosphoglycerate + NAD(+) = 3-phosphooxypyruvate + NADH + H(+)</text>
        <dbReference type="Rhea" id="RHEA:12641"/>
        <dbReference type="ChEBI" id="CHEBI:15378"/>
        <dbReference type="ChEBI" id="CHEBI:18110"/>
        <dbReference type="ChEBI" id="CHEBI:57540"/>
        <dbReference type="ChEBI" id="CHEBI:57945"/>
        <dbReference type="ChEBI" id="CHEBI:58272"/>
        <dbReference type="EC" id="1.1.1.95"/>
    </reaction>
</comment>
<dbReference type="InterPro" id="IPR036412">
    <property type="entry name" value="HAD-like_sf"/>
</dbReference>
<evidence type="ECO:0000256" key="10">
    <source>
        <dbReference type="ARBA" id="ARBA00048126"/>
    </source>
</evidence>
<evidence type="ECO:0000256" key="7">
    <source>
        <dbReference type="ARBA" id="ARBA00023002"/>
    </source>
</evidence>
<dbReference type="NCBIfam" id="TIGR01488">
    <property type="entry name" value="HAD-SF-IB"/>
    <property type="match status" value="1"/>
</dbReference>
<dbReference type="Gene3D" id="3.40.50.720">
    <property type="entry name" value="NAD(P)-binding Rossmann-like Domain"/>
    <property type="match status" value="2"/>
</dbReference>
<dbReference type="PANTHER" id="PTHR43761">
    <property type="entry name" value="D-ISOMER SPECIFIC 2-HYDROXYACID DEHYDROGENASE FAMILY PROTEIN (AFU_ORTHOLOGUE AFUA_1G13630)"/>
    <property type="match status" value="1"/>
</dbReference>
<dbReference type="InterPro" id="IPR050418">
    <property type="entry name" value="D-iso_2-hydroxyacid_DH_PdxB"/>
</dbReference>
<evidence type="ECO:0000259" key="12">
    <source>
        <dbReference type="PROSITE" id="PS51671"/>
    </source>
</evidence>
<evidence type="ECO:0000256" key="2">
    <source>
        <dbReference type="ARBA" id="ARBA00005216"/>
    </source>
</evidence>
<dbReference type="InterPro" id="IPR045865">
    <property type="entry name" value="ACT-like_dom_sf"/>
</dbReference>
<dbReference type="InterPro" id="IPR036291">
    <property type="entry name" value="NAD(P)-bd_dom_sf"/>
</dbReference>
<evidence type="ECO:0000256" key="11">
    <source>
        <dbReference type="ARBA" id="ARBA00048731"/>
    </source>
</evidence>
<evidence type="ECO:0000313" key="13">
    <source>
        <dbReference type="EMBL" id="MCF4101109.1"/>
    </source>
</evidence>
<dbReference type="SUPFAM" id="SSF51735">
    <property type="entry name" value="NAD(P)-binding Rossmann-fold domains"/>
    <property type="match status" value="1"/>
</dbReference>
<name>A0ABS9EG49_9FLAO</name>
<dbReference type="Pfam" id="PF12710">
    <property type="entry name" value="HAD"/>
    <property type="match status" value="1"/>
</dbReference>
<proteinExistence type="inferred from homology"/>
<dbReference type="SUPFAM" id="SSF52283">
    <property type="entry name" value="Formate/glycerate dehydrogenase catalytic domain-like"/>
    <property type="match status" value="1"/>
</dbReference>
<dbReference type="EC" id="1.1.1.95" evidence="5"/>
<comment type="catalytic activity">
    <reaction evidence="10">
        <text>(R)-2-hydroxyglutarate + NAD(+) = 2-oxoglutarate + NADH + H(+)</text>
        <dbReference type="Rhea" id="RHEA:49612"/>
        <dbReference type="ChEBI" id="CHEBI:15378"/>
        <dbReference type="ChEBI" id="CHEBI:15801"/>
        <dbReference type="ChEBI" id="CHEBI:16810"/>
        <dbReference type="ChEBI" id="CHEBI:57540"/>
        <dbReference type="ChEBI" id="CHEBI:57945"/>
        <dbReference type="EC" id="1.1.1.399"/>
    </reaction>
</comment>
<dbReference type="InterPro" id="IPR054480">
    <property type="entry name" value="AHAS_small-like_ACT"/>
</dbReference>
<keyword evidence="7 13" id="KW-0560">Oxidoreductase</keyword>
<dbReference type="SUPFAM" id="SSF56784">
    <property type="entry name" value="HAD-like"/>
    <property type="match status" value="1"/>
</dbReference>
<evidence type="ECO:0000256" key="1">
    <source>
        <dbReference type="ARBA" id="ARBA00003800"/>
    </source>
</evidence>
<comment type="function">
    <text evidence="1">Catalyzes the reversible oxidation of 3-phospho-D-glycerate to 3-phosphonooxypyruvate, the first step of the phosphorylated L-serine biosynthesis pathway. Also catalyzes the reversible oxidation of 2-hydroxyglutarate to 2-oxoglutarate.</text>
</comment>
<dbReference type="Gene3D" id="3.30.70.260">
    <property type="match status" value="1"/>
</dbReference>
<evidence type="ECO:0000256" key="6">
    <source>
        <dbReference type="ARBA" id="ARBA00021582"/>
    </source>
</evidence>
<dbReference type="CDD" id="cd12176">
    <property type="entry name" value="PGDH_3"/>
    <property type="match status" value="1"/>
</dbReference>
<dbReference type="Gene3D" id="1.10.150.210">
    <property type="entry name" value="Phosphoserine phosphatase, domain 2"/>
    <property type="match status" value="1"/>
</dbReference>